<comment type="pathway">
    <text evidence="3">Sphingolipid metabolism.</text>
</comment>
<evidence type="ECO:0000256" key="6">
    <source>
        <dbReference type="ARBA" id="ARBA00022692"/>
    </source>
</evidence>
<evidence type="ECO:0000256" key="14">
    <source>
        <dbReference type="SAM" id="Phobius"/>
    </source>
</evidence>
<dbReference type="SUPFAM" id="SSF56219">
    <property type="entry name" value="DNase I-like"/>
    <property type="match status" value="1"/>
</dbReference>
<accession>A0A0A9XVL4</accession>
<keyword evidence="6 14" id="KW-0812">Transmembrane</keyword>
<evidence type="ECO:0000256" key="8">
    <source>
        <dbReference type="ARBA" id="ARBA00022801"/>
    </source>
</evidence>
<evidence type="ECO:0000259" key="15">
    <source>
        <dbReference type="Pfam" id="PF03372"/>
    </source>
</evidence>
<evidence type="ECO:0000256" key="9">
    <source>
        <dbReference type="ARBA" id="ARBA00022842"/>
    </source>
</evidence>
<dbReference type="PANTHER" id="PTHR16320:SF24">
    <property type="entry name" value="PHOSPHODIESTERASE, PUTATIVE-RELATED"/>
    <property type="match status" value="1"/>
</dbReference>
<name>A0A0A9XVL4_LYGHE</name>
<evidence type="ECO:0000313" key="17">
    <source>
        <dbReference type="EMBL" id="JAG23426.1"/>
    </source>
</evidence>
<dbReference type="GO" id="GO:0016020">
    <property type="term" value="C:membrane"/>
    <property type="evidence" value="ECO:0007669"/>
    <property type="project" value="UniProtKB-SubCell"/>
</dbReference>
<feature type="transmembrane region" description="Helical" evidence="14">
    <location>
        <begin position="339"/>
        <end position="364"/>
    </location>
</feature>
<dbReference type="EMBL" id="GDHC01008207">
    <property type="protein sequence ID" value="JAQ10422.1"/>
    <property type="molecule type" value="Transcribed_RNA"/>
</dbReference>
<dbReference type="PANTHER" id="PTHR16320">
    <property type="entry name" value="SPHINGOMYELINASE FAMILY MEMBER"/>
    <property type="match status" value="1"/>
</dbReference>
<evidence type="ECO:0000313" key="16">
    <source>
        <dbReference type="EMBL" id="JAG23425.1"/>
    </source>
</evidence>
<dbReference type="InterPro" id="IPR038772">
    <property type="entry name" value="Sph/SMPD2-like"/>
</dbReference>
<feature type="transmembrane region" description="Helical" evidence="14">
    <location>
        <begin position="314"/>
        <end position="333"/>
    </location>
</feature>
<keyword evidence="8" id="KW-0378">Hydrolase</keyword>
<evidence type="ECO:0000256" key="3">
    <source>
        <dbReference type="ARBA" id="ARBA00004991"/>
    </source>
</evidence>
<comment type="pathway">
    <text evidence="2">Lipid metabolism; sphingolipid metabolism.</text>
</comment>
<dbReference type="AlphaFoldDB" id="A0A0A9XVL4"/>
<evidence type="ECO:0000256" key="5">
    <source>
        <dbReference type="ARBA" id="ARBA00012369"/>
    </source>
</evidence>
<keyword evidence="13 14" id="KW-0472">Membrane</keyword>
<dbReference type="EMBL" id="GBHO01020178">
    <property type="protein sequence ID" value="JAG23426.1"/>
    <property type="molecule type" value="Transcribed_RNA"/>
</dbReference>
<reference evidence="17" key="1">
    <citation type="journal article" date="2014" name="PLoS ONE">
        <title>Transcriptome-Based Identification of ABC Transporters in the Western Tarnished Plant Bug Lygus hesperus.</title>
        <authorList>
            <person name="Hull J.J."/>
            <person name="Chaney K."/>
            <person name="Geib S.M."/>
            <person name="Fabrick J.A."/>
            <person name="Brent C.S."/>
            <person name="Walsh D."/>
            <person name="Lavine L.C."/>
        </authorList>
    </citation>
    <scope>NUCLEOTIDE SEQUENCE</scope>
</reference>
<comment type="similarity">
    <text evidence="4">Belongs to the neutral sphingomyelinase family.</text>
</comment>
<dbReference type="GO" id="GO:0006665">
    <property type="term" value="P:sphingolipid metabolic process"/>
    <property type="evidence" value="ECO:0007669"/>
    <property type="project" value="UniProtKB-KW"/>
</dbReference>
<evidence type="ECO:0000256" key="12">
    <source>
        <dbReference type="ARBA" id="ARBA00023098"/>
    </source>
</evidence>
<proteinExistence type="inferred from homology"/>
<dbReference type="GO" id="GO:0004767">
    <property type="term" value="F:sphingomyelin phosphodiesterase activity"/>
    <property type="evidence" value="ECO:0007669"/>
    <property type="project" value="UniProtKB-EC"/>
</dbReference>
<dbReference type="InterPro" id="IPR005135">
    <property type="entry name" value="Endo/exonuclease/phosphatase"/>
</dbReference>
<reference evidence="18" key="3">
    <citation type="journal article" date="2016" name="Gigascience">
        <title>De novo construction of an expanded transcriptome assembly for the western tarnished plant bug, Lygus hesperus.</title>
        <authorList>
            <person name="Tassone E.E."/>
            <person name="Geib S.M."/>
            <person name="Hall B."/>
            <person name="Fabrick J.A."/>
            <person name="Brent C.S."/>
            <person name="Hull J.J."/>
        </authorList>
    </citation>
    <scope>NUCLEOTIDE SEQUENCE</scope>
</reference>
<dbReference type="InterPro" id="IPR036691">
    <property type="entry name" value="Endo/exonu/phosph_ase_sf"/>
</dbReference>
<keyword evidence="10" id="KW-0746">Sphingolipid metabolism</keyword>
<keyword evidence="9" id="KW-0460">Magnesium</keyword>
<organism evidence="17">
    <name type="scientific">Lygus hesperus</name>
    <name type="common">Western plant bug</name>
    <dbReference type="NCBI Taxonomy" id="30085"/>
    <lineage>
        <taxon>Eukaryota</taxon>
        <taxon>Metazoa</taxon>
        <taxon>Ecdysozoa</taxon>
        <taxon>Arthropoda</taxon>
        <taxon>Hexapoda</taxon>
        <taxon>Insecta</taxon>
        <taxon>Pterygota</taxon>
        <taxon>Neoptera</taxon>
        <taxon>Paraneoptera</taxon>
        <taxon>Hemiptera</taxon>
        <taxon>Heteroptera</taxon>
        <taxon>Panheteroptera</taxon>
        <taxon>Cimicomorpha</taxon>
        <taxon>Miridae</taxon>
        <taxon>Mirini</taxon>
        <taxon>Lygus</taxon>
    </lineage>
</organism>
<keyword evidence="11 14" id="KW-1133">Transmembrane helix</keyword>
<evidence type="ECO:0000256" key="7">
    <source>
        <dbReference type="ARBA" id="ARBA00022723"/>
    </source>
</evidence>
<gene>
    <name evidence="18" type="primary">CG12034_1</name>
    <name evidence="17" type="ORF">CM83_53384</name>
    <name evidence="16" type="ORF">CM83_53385</name>
    <name evidence="18" type="ORF">g.76832</name>
</gene>
<reference evidence="17" key="2">
    <citation type="submission" date="2014-07" db="EMBL/GenBank/DDBJ databases">
        <authorList>
            <person name="Hull J."/>
        </authorList>
    </citation>
    <scope>NUCLEOTIDE SEQUENCE</scope>
</reference>
<evidence type="ECO:0000256" key="13">
    <source>
        <dbReference type="ARBA" id="ARBA00023136"/>
    </source>
</evidence>
<dbReference type="Pfam" id="PF03372">
    <property type="entry name" value="Exo_endo_phos"/>
    <property type="match status" value="1"/>
</dbReference>
<evidence type="ECO:0000313" key="18">
    <source>
        <dbReference type="EMBL" id="JAQ10422.1"/>
    </source>
</evidence>
<keyword evidence="12" id="KW-0443">Lipid metabolism</keyword>
<dbReference type="EMBL" id="GBHO01020179">
    <property type="protein sequence ID" value="JAG23425.1"/>
    <property type="molecule type" value="Transcribed_RNA"/>
</dbReference>
<keyword evidence="7" id="KW-0479">Metal-binding</keyword>
<evidence type="ECO:0000256" key="11">
    <source>
        <dbReference type="ARBA" id="ARBA00022989"/>
    </source>
</evidence>
<evidence type="ECO:0000256" key="1">
    <source>
        <dbReference type="ARBA" id="ARBA00004141"/>
    </source>
</evidence>
<evidence type="ECO:0000256" key="10">
    <source>
        <dbReference type="ARBA" id="ARBA00022919"/>
    </source>
</evidence>
<dbReference type="Gene3D" id="3.60.10.10">
    <property type="entry name" value="Endonuclease/exonuclease/phosphatase"/>
    <property type="match status" value="1"/>
</dbReference>
<evidence type="ECO:0000256" key="2">
    <source>
        <dbReference type="ARBA" id="ARBA00004760"/>
    </source>
</evidence>
<dbReference type="EC" id="3.1.4.12" evidence="5"/>
<protein>
    <recommendedName>
        <fullName evidence="5">sphingomyelin phosphodiesterase</fullName>
        <ecNumber evidence="5">3.1.4.12</ecNumber>
    </recommendedName>
</protein>
<sequence length="388" mass="44603">MTELKVFSLNVWGIPYISKDKSLRMEALAEALKSKDYDIVCLQEIWDTNDYELIYSKIKSRMPYKYYYYSGLLGSGLCTFSKWPIVETFYYKFPLNGYVHKIHHGDWFAGKGVALAKLEVNGKIINVFNTHLHAQYCQENDEYLSHRLSQAYEAGQLVRLGSEGSALTLFLGDFNSKPSDICSKVLRTIPGLQDAFIHYENDSDYGTNETTRNSYTPPEVLRRNPFGGRLDYILFKSNSQHEAKSLKYGFALPDRIPNCDVSYSDHEAIEATIELKEKATKTPHQHEDIQEVLHHSYNICDNGLREVANKLRHLKISFLVLVALLAACVLVQIDKDHHFSSFIWFILYFPQFFLLAVICFYYVLSWIEFQSLCGFQNSLAVLGTPLPT</sequence>
<dbReference type="GO" id="GO:0046872">
    <property type="term" value="F:metal ion binding"/>
    <property type="evidence" value="ECO:0007669"/>
    <property type="project" value="UniProtKB-KW"/>
</dbReference>
<evidence type="ECO:0000256" key="4">
    <source>
        <dbReference type="ARBA" id="ARBA00006335"/>
    </source>
</evidence>
<comment type="subcellular location">
    <subcellularLocation>
        <location evidence="1">Membrane</location>
        <topology evidence="1">Multi-pass membrane protein</topology>
    </subcellularLocation>
</comment>
<feature type="domain" description="Endonuclease/exonuclease/phosphatase" evidence="15">
    <location>
        <begin position="8"/>
        <end position="266"/>
    </location>
</feature>